<reference evidence="2 3" key="1">
    <citation type="submission" date="2024-06" db="EMBL/GenBank/DDBJ databases">
        <title>The Natural Products Discovery Center: Release of the First 8490 Sequenced Strains for Exploring Actinobacteria Biosynthetic Diversity.</title>
        <authorList>
            <person name="Kalkreuter E."/>
            <person name="Kautsar S.A."/>
            <person name="Yang D."/>
            <person name="Bader C.D."/>
            <person name="Teijaro C.N."/>
            <person name="Fluegel L."/>
            <person name="Davis C.M."/>
            <person name="Simpson J.R."/>
            <person name="Lauterbach L."/>
            <person name="Steele A.D."/>
            <person name="Gui C."/>
            <person name="Meng S."/>
            <person name="Li G."/>
            <person name="Viehrig K."/>
            <person name="Ye F."/>
            <person name="Su P."/>
            <person name="Kiefer A.F."/>
            <person name="Nichols A."/>
            <person name="Cepeda A.J."/>
            <person name="Yan W."/>
            <person name="Fan B."/>
            <person name="Jiang Y."/>
            <person name="Adhikari A."/>
            <person name="Zheng C.-J."/>
            <person name="Schuster L."/>
            <person name="Cowan T.M."/>
            <person name="Smanski M.J."/>
            <person name="Chevrette M.G."/>
            <person name="De Carvalho L.P.S."/>
            <person name="Shen B."/>
        </authorList>
    </citation>
    <scope>NUCLEOTIDE SEQUENCE [LARGE SCALE GENOMIC DNA]</scope>
    <source>
        <strain evidence="2 3">NPDC006434</strain>
    </source>
</reference>
<gene>
    <name evidence="2" type="ORF">ABZZ21_25940</name>
</gene>
<proteinExistence type="predicted"/>
<evidence type="ECO:0000313" key="2">
    <source>
        <dbReference type="EMBL" id="MET9847926.1"/>
    </source>
</evidence>
<dbReference type="Proteomes" id="UP001550210">
    <property type="component" value="Unassembled WGS sequence"/>
</dbReference>
<feature type="transmembrane region" description="Helical" evidence="1">
    <location>
        <begin position="54"/>
        <end position="73"/>
    </location>
</feature>
<accession>A0ABV2V287</accession>
<evidence type="ECO:0000256" key="1">
    <source>
        <dbReference type="SAM" id="Phobius"/>
    </source>
</evidence>
<organism evidence="2 3">
    <name type="scientific">Streptomyces ossamyceticus</name>
    <dbReference type="NCBI Taxonomy" id="249581"/>
    <lineage>
        <taxon>Bacteria</taxon>
        <taxon>Bacillati</taxon>
        <taxon>Actinomycetota</taxon>
        <taxon>Actinomycetes</taxon>
        <taxon>Kitasatosporales</taxon>
        <taxon>Streptomycetaceae</taxon>
        <taxon>Streptomyces</taxon>
    </lineage>
</organism>
<dbReference type="EMBL" id="JBEXPZ010000034">
    <property type="protein sequence ID" value="MET9847926.1"/>
    <property type="molecule type" value="Genomic_DNA"/>
</dbReference>
<name>A0ABV2V287_9ACTN</name>
<keyword evidence="1" id="KW-0472">Membrane</keyword>
<protein>
    <submittedName>
        <fullName evidence="2">Uncharacterized protein</fullName>
    </submittedName>
</protein>
<keyword evidence="1" id="KW-0812">Transmembrane</keyword>
<feature type="transmembrane region" description="Helical" evidence="1">
    <location>
        <begin position="79"/>
        <end position="99"/>
    </location>
</feature>
<comment type="caution">
    <text evidence="2">The sequence shown here is derived from an EMBL/GenBank/DDBJ whole genome shotgun (WGS) entry which is preliminary data.</text>
</comment>
<sequence length="111" mass="12248">MWRSVLFTLVTVPVFAVAGWLAITVDPLWTYVVLFLVAHQVLLTVINRLFFVKYAGVTYLTGYLVLHRVGVSWHPSPSVAAAVYFGFVMVSMLAVGWVAKSEQAEQVGMAA</sequence>
<evidence type="ECO:0000313" key="3">
    <source>
        <dbReference type="Proteomes" id="UP001550210"/>
    </source>
</evidence>
<dbReference type="RefSeq" id="WP_355399464.1">
    <property type="nucleotide sequence ID" value="NZ_JBEXPZ010000034.1"/>
</dbReference>
<keyword evidence="1" id="KW-1133">Transmembrane helix</keyword>
<keyword evidence="3" id="KW-1185">Reference proteome</keyword>